<evidence type="ECO:0000256" key="5">
    <source>
        <dbReference type="ARBA" id="ARBA00022960"/>
    </source>
</evidence>
<feature type="binding site" evidence="10">
    <location>
        <position position="238"/>
    </location>
    <ligand>
        <name>UDP-N-acetyl-alpha-D-glucosamine</name>
        <dbReference type="ChEBI" id="CHEBI:57705"/>
    </ligand>
</feature>
<comment type="subcellular location">
    <subcellularLocation>
        <location evidence="10">Cell membrane</location>
        <topology evidence="10">Peripheral membrane protein</topology>
        <orientation evidence="10">Cytoplasmic side</orientation>
    </subcellularLocation>
</comment>
<keyword evidence="7 10" id="KW-0472">Membrane</keyword>
<feature type="domain" description="Glycosyltransferase family 28 N-terminal" evidence="11">
    <location>
        <begin position="3"/>
        <end position="138"/>
    </location>
</feature>
<protein>
    <recommendedName>
        <fullName evidence="10">UDP-N-acetylglucosamine--N-acetylmuramyl-(pentapeptide) pyrophosphoryl-undecaprenol N-acetylglucosamine transferase</fullName>
        <ecNumber evidence="10">2.4.1.227</ecNumber>
    </recommendedName>
    <alternativeName>
        <fullName evidence="10">Undecaprenyl-PP-MurNAc-pentapeptide-UDPGlcNAc GlcNAc transferase</fullName>
    </alternativeName>
</protein>
<dbReference type="AlphaFoldDB" id="A0A9D2GVW8"/>
<evidence type="ECO:0000313" key="14">
    <source>
        <dbReference type="Proteomes" id="UP000824176"/>
    </source>
</evidence>
<feature type="binding site" evidence="10">
    <location>
        <position position="120"/>
    </location>
    <ligand>
        <name>UDP-N-acetyl-alpha-D-glucosamine</name>
        <dbReference type="ChEBI" id="CHEBI:57705"/>
    </ligand>
</feature>
<dbReference type="GO" id="GO:0005975">
    <property type="term" value="P:carbohydrate metabolic process"/>
    <property type="evidence" value="ECO:0007669"/>
    <property type="project" value="InterPro"/>
</dbReference>
<reference evidence="13" key="1">
    <citation type="journal article" date="2021" name="PeerJ">
        <title>Extensive microbial diversity within the chicken gut microbiome revealed by metagenomics and culture.</title>
        <authorList>
            <person name="Gilroy R."/>
            <person name="Ravi A."/>
            <person name="Getino M."/>
            <person name="Pursley I."/>
            <person name="Horton D.L."/>
            <person name="Alikhan N.F."/>
            <person name="Baker D."/>
            <person name="Gharbi K."/>
            <person name="Hall N."/>
            <person name="Watson M."/>
            <person name="Adriaenssens E.M."/>
            <person name="Foster-Nyarko E."/>
            <person name="Jarju S."/>
            <person name="Secka A."/>
            <person name="Antonio M."/>
            <person name="Oren A."/>
            <person name="Chaudhuri R.R."/>
            <person name="La Ragione R."/>
            <person name="Hildebrand F."/>
            <person name="Pallen M.J."/>
        </authorList>
    </citation>
    <scope>NUCLEOTIDE SEQUENCE</scope>
    <source>
        <strain evidence="13">ChiW4-1371</strain>
    </source>
</reference>
<dbReference type="EMBL" id="DXAQ01000125">
    <property type="protein sequence ID" value="HIZ89936.1"/>
    <property type="molecule type" value="Genomic_DNA"/>
</dbReference>
<dbReference type="HAMAP" id="MF_00033">
    <property type="entry name" value="MurG"/>
    <property type="match status" value="1"/>
</dbReference>
<dbReference type="GO" id="GO:0008360">
    <property type="term" value="P:regulation of cell shape"/>
    <property type="evidence" value="ECO:0007669"/>
    <property type="project" value="UniProtKB-KW"/>
</dbReference>
<dbReference type="InterPro" id="IPR006009">
    <property type="entry name" value="GlcNAc_MurG"/>
</dbReference>
<comment type="similarity">
    <text evidence="10">Belongs to the glycosyltransferase 28 family. MurG subfamily.</text>
</comment>
<evidence type="ECO:0000256" key="7">
    <source>
        <dbReference type="ARBA" id="ARBA00023136"/>
    </source>
</evidence>
<evidence type="ECO:0000256" key="8">
    <source>
        <dbReference type="ARBA" id="ARBA00023306"/>
    </source>
</evidence>
<evidence type="ECO:0000313" key="13">
    <source>
        <dbReference type="EMBL" id="HIZ89936.1"/>
    </source>
</evidence>
<evidence type="ECO:0000259" key="11">
    <source>
        <dbReference type="Pfam" id="PF03033"/>
    </source>
</evidence>
<dbReference type="CDD" id="cd03785">
    <property type="entry name" value="GT28_MurG"/>
    <property type="match status" value="1"/>
</dbReference>
<comment type="function">
    <text evidence="10">Cell wall formation. Catalyzes the transfer of a GlcNAc subunit on undecaprenyl-pyrophosphoryl-MurNAc-pentapeptide (lipid intermediate I) to form undecaprenyl-pyrophosphoryl-MurNAc-(pentapeptide)GlcNAc (lipid intermediate II).</text>
</comment>
<feature type="domain" description="Glycosyl transferase family 28 C-terminal" evidence="12">
    <location>
        <begin position="175"/>
        <end position="326"/>
    </location>
</feature>
<keyword evidence="8 10" id="KW-0131">Cell cycle</keyword>
<keyword evidence="9 10" id="KW-0961">Cell wall biogenesis/degradation</keyword>
<gene>
    <name evidence="10" type="primary">murG</name>
    <name evidence="13" type="ORF">H9804_08310</name>
</gene>
<dbReference type="InterPro" id="IPR004276">
    <property type="entry name" value="GlycoTrans_28_N"/>
</dbReference>
<dbReference type="PANTHER" id="PTHR21015:SF22">
    <property type="entry name" value="GLYCOSYLTRANSFERASE"/>
    <property type="match status" value="1"/>
</dbReference>
<evidence type="ECO:0000256" key="3">
    <source>
        <dbReference type="ARBA" id="ARBA00022676"/>
    </source>
</evidence>
<comment type="catalytic activity">
    <reaction evidence="10">
        <text>di-trans,octa-cis-undecaprenyl diphospho-N-acetyl-alpha-D-muramoyl-L-alanyl-D-glutamyl-meso-2,6-diaminopimeloyl-D-alanyl-D-alanine + UDP-N-acetyl-alpha-D-glucosamine = di-trans,octa-cis-undecaprenyl diphospho-[N-acetyl-alpha-D-glucosaminyl-(1-&gt;4)]-N-acetyl-alpha-D-muramoyl-L-alanyl-D-glutamyl-meso-2,6-diaminopimeloyl-D-alanyl-D-alanine + UDP + H(+)</text>
        <dbReference type="Rhea" id="RHEA:31227"/>
        <dbReference type="ChEBI" id="CHEBI:15378"/>
        <dbReference type="ChEBI" id="CHEBI:57705"/>
        <dbReference type="ChEBI" id="CHEBI:58223"/>
        <dbReference type="ChEBI" id="CHEBI:61387"/>
        <dbReference type="ChEBI" id="CHEBI:61388"/>
        <dbReference type="EC" id="2.4.1.227"/>
    </reaction>
</comment>
<evidence type="ECO:0000256" key="1">
    <source>
        <dbReference type="ARBA" id="ARBA00022475"/>
    </source>
</evidence>
<dbReference type="GO" id="GO:0071555">
    <property type="term" value="P:cell wall organization"/>
    <property type="evidence" value="ECO:0007669"/>
    <property type="project" value="UniProtKB-KW"/>
</dbReference>
<keyword evidence="2 10" id="KW-0132">Cell division</keyword>
<dbReference type="GO" id="GO:0005886">
    <property type="term" value="C:plasma membrane"/>
    <property type="evidence" value="ECO:0007669"/>
    <property type="project" value="UniProtKB-SubCell"/>
</dbReference>
<feature type="binding site" evidence="10">
    <location>
        <position position="181"/>
    </location>
    <ligand>
        <name>UDP-N-acetyl-alpha-D-glucosamine</name>
        <dbReference type="ChEBI" id="CHEBI:57705"/>
    </ligand>
</feature>
<dbReference type="SUPFAM" id="SSF53756">
    <property type="entry name" value="UDP-Glycosyltransferase/glycogen phosphorylase"/>
    <property type="match status" value="1"/>
</dbReference>
<keyword evidence="4 10" id="KW-0808">Transferase</keyword>
<organism evidence="13 14">
    <name type="scientific">Candidatus Mucispirillum faecigallinarum</name>
    <dbReference type="NCBI Taxonomy" id="2838699"/>
    <lineage>
        <taxon>Bacteria</taxon>
        <taxon>Pseudomonadati</taxon>
        <taxon>Deferribacterota</taxon>
        <taxon>Deferribacteres</taxon>
        <taxon>Deferribacterales</taxon>
        <taxon>Mucispirillaceae</taxon>
        <taxon>Mucispirillum</taxon>
    </lineage>
</organism>
<comment type="caution">
    <text evidence="13">The sequence shown here is derived from an EMBL/GenBank/DDBJ whole genome shotgun (WGS) entry which is preliminary data.</text>
</comment>
<comment type="caution">
    <text evidence="10">Lacks conserved residue(s) required for the propagation of feature annotation.</text>
</comment>
<dbReference type="GO" id="GO:0051301">
    <property type="term" value="P:cell division"/>
    <property type="evidence" value="ECO:0007669"/>
    <property type="project" value="UniProtKB-KW"/>
</dbReference>
<dbReference type="PANTHER" id="PTHR21015">
    <property type="entry name" value="UDP-N-ACETYLGLUCOSAMINE--N-ACETYLMURAMYL-(PENTAPEPTIDE) PYROPHOSPHORYL-UNDECAPRENOL N-ACETYLGLUCOSAMINE TRANSFERASE 1"/>
    <property type="match status" value="1"/>
</dbReference>
<sequence length="346" mass="38275">MKVIFAGGGTGGHLYPAIAISEQLKKNNIDYYFMVSDRGIERNILRPLNCKFEEQKVSAYMNQSITGKIKAVFNMIKATGRALKVVQKGDKVILTGGFAAAPSAIAAILKGCDLYLHEQNSVMGLVNRIFARFSKKVFLSFENTKNAKGNCIVTGNPVREVFYNRQPKKDYSGNLLILGGSQGSRKINKLISSSIDEIISLGFNVTHQCGAKLYDETKHMYGAKLDEYKDKLILKAYIENAVEEMSRADIIISRSGAGAVFEIKALRCPAIYIPFAGASENHQYYNALEEKNKGCCIILEESSTDTASLKDALLEIKDNIAVFRANLEKSPVQKSSEIIFKELDII</sequence>
<feature type="binding site" evidence="10">
    <location>
        <begin position="10"/>
        <end position="12"/>
    </location>
    <ligand>
        <name>UDP-N-acetyl-alpha-D-glucosamine</name>
        <dbReference type="ChEBI" id="CHEBI:57705"/>
    </ligand>
</feature>
<dbReference type="InterPro" id="IPR007235">
    <property type="entry name" value="Glyco_trans_28_C"/>
</dbReference>
<evidence type="ECO:0000256" key="10">
    <source>
        <dbReference type="HAMAP-Rule" id="MF_00033"/>
    </source>
</evidence>
<name>A0A9D2GVW8_9BACT</name>
<proteinExistence type="inferred from homology"/>
<dbReference type="Pfam" id="PF03033">
    <property type="entry name" value="Glyco_transf_28"/>
    <property type="match status" value="1"/>
</dbReference>
<evidence type="ECO:0000259" key="12">
    <source>
        <dbReference type="Pfam" id="PF04101"/>
    </source>
</evidence>
<dbReference type="Proteomes" id="UP000824176">
    <property type="component" value="Unassembled WGS sequence"/>
</dbReference>
<dbReference type="Pfam" id="PF04101">
    <property type="entry name" value="Glyco_tran_28_C"/>
    <property type="match status" value="1"/>
</dbReference>
<keyword evidence="3 10" id="KW-0328">Glycosyltransferase</keyword>
<dbReference type="GO" id="GO:0009252">
    <property type="term" value="P:peptidoglycan biosynthetic process"/>
    <property type="evidence" value="ECO:0007669"/>
    <property type="project" value="UniProtKB-UniRule"/>
</dbReference>
<comment type="pathway">
    <text evidence="10">Cell wall biogenesis; peptidoglycan biosynthesis.</text>
</comment>
<feature type="binding site" evidence="10">
    <location>
        <position position="283"/>
    </location>
    <ligand>
        <name>UDP-N-acetyl-alpha-D-glucosamine</name>
        <dbReference type="ChEBI" id="CHEBI:57705"/>
    </ligand>
</feature>
<dbReference type="Gene3D" id="3.40.50.2000">
    <property type="entry name" value="Glycogen Phosphorylase B"/>
    <property type="match status" value="2"/>
</dbReference>
<keyword evidence="6 10" id="KW-0573">Peptidoglycan synthesis</keyword>
<keyword evidence="5 10" id="KW-0133">Cell shape</keyword>
<evidence type="ECO:0000256" key="2">
    <source>
        <dbReference type="ARBA" id="ARBA00022618"/>
    </source>
</evidence>
<accession>A0A9D2GVW8</accession>
<evidence type="ECO:0000256" key="9">
    <source>
        <dbReference type="ARBA" id="ARBA00023316"/>
    </source>
</evidence>
<dbReference type="GO" id="GO:0050511">
    <property type="term" value="F:undecaprenyldiphospho-muramoylpentapeptide beta-N-acetylglucosaminyltransferase activity"/>
    <property type="evidence" value="ECO:0007669"/>
    <property type="project" value="UniProtKB-UniRule"/>
</dbReference>
<reference evidence="13" key="2">
    <citation type="submission" date="2021-04" db="EMBL/GenBank/DDBJ databases">
        <authorList>
            <person name="Gilroy R."/>
        </authorList>
    </citation>
    <scope>NUCLEOTIDE SEQUENCE</scope>
    <source>
        <strain evidence="13">ChiW4-1371</strain>
    </source>
</reference>
<keyword evidence="1 10" id="KW-1003">Cell membrane</keyword>
<evidence type="ECO:0000256" key="6">
    <source>
        <dbReference type="ARBA" id="ARBA00022984"/>
    </source>
</evidence>
<feature type="binding site" evidence="10">
    <location>
        <position position="159"/>
    </location>
    <ligand>
        <name>UDP-N-acetyl-alpha-D-glucosamine</name>
        <dbReference type="ChEBI" id="CHEBI:57705"/>
    </ligand>
</feature>
<dbReference type="EC" id="2.4.1.227" evidence="10"/>
<evidence type="ECO:0000256" key="4">
    <source>
        <dbReference type="ARBA" id="ARBA00022679"/>
    </source>
</evidence>